<reference evidence="2" key="1">
    <citation type="submission" date="2016-05" db="EMBL/GenBank/DDBJ databases">
        <authorList>
            <person name="Lavstsen T."/>
            <person name="Jespersen J.S."/>
        </authorList>
    </citation>
    <scope>NUCLEOTIDE SEQUENCE</scope>
    <source>
        <tissue evidence="2">Brain</tissue>
    </source>
</reference>
<dbReference type="AlphaFoldDB" id="A0A1A8P239"/>
<accession>A0A1A8P239</accession>
<dbReference type="EMBL" id="HAEH01004877">
    <property type="protein sequence ID" value="SBR75062.1"/>
    <property type="molecule type" value="Transcribed_RNA"/>
</dbReference>
<keyword evidence="2" id="KW-0675">Receptor</keyword>
<sequence>YRQSSVLQPAEKAPPSGLRQQLPEDHAAVPPAGAQTLGTLQSSELSTASFCVL</sequence>
<proteinExistence type="predicted"/>
<name>A0A1A8P239_9TELE</name>
<feature type="non-terminal residue" evidence="2">
    <location>
        <position position="1"/>
    </location>
</feature>
<feature type="non-terminal residue" evidence="2">
    <location>
        <position position="53"/>
    </location>
</feature>
<feature type="region of interest" description="Disordered" evidence="1">
    <location>
        <begin position="1"/>
        <end position="32"/>
    </location>
</feature>
<evidence type="ECO:0000313" key="2">
    <source>
        <dbReference type="EMBL" id="SBR75062.1"/>
    </source>
</evidence>
<protein>
    <submittedName>
        <fullName evidence="2">Arginine vasopressin receptor 1B</fullName>
    </submittedName>
</protein>
<gene>
    <name evidence="2" type="primary">AVPR1B</name>
</gene>
<organism evidence="2">
    <name type="scientific">Nothobranchius rachovii</name>
    <name type="common">bluefin notho</name>
    <dbReference type="NCBI Taxonomy" id="451742"/>
    <lineage>
        <taxon>Eukaryota</taxon>
        <taxon>Metazoa</taxon>
        <taxon>Chordata</taxon>
        <taxon>Craniata</taxon>
        <taxon>Vertebrata</taxon>
        <taxon>Euteleostomi</taxon>
        <taxon>Actinopterygii</taxon>
        <taxon>Neopterygii</taxon>
        <taxon>Teleostei</taxon>
        <taxon>Neoteleostei</taxon>
        <taxon>Acanthomorphata</taxon>
        <taxon>Ovalentaria</taxon>
        <taxon>Atherinomorphae</taxon>
        <taxon>Cyprinodontiformes</taxon>
        <taxon>Nothobranchiidae</taxon>
        <taxon>Nothobranchius</taxon>
    </lineage>
</organism>
<reference evidence="2" key="2">
    <citation type="submission" date="2016-06" db="EMBL/GenBank/DDBJ databases">
        <title>The genome of a short-lived fish provides insights into sex chromosome evolution and the genetic control of aging.</title>
        <authorList>
            <person name="Reichwald K."/>
            <person name="Felder M."/>
            <person name="Petzold A."/>
            <person name="Koch P."/>
            <person name="Groth M."/>
            <person name="Platzer M."/>
        </authorList>
    </citation>
    <scope>NUCLEOTIDE SEQUENCE</scope>
    <source>
        <tissue evidence="2">Brain</tissue>
    </source>
</reference>
<evidence type="ECO:0000256" key="1">
    <source>
        <dbReference type="SAM" id="MobiDB-lite"/>
    </source>
</evidence>